<dbReference type="InterPro" id="IPR050361">
    <property type="entry name" value="MPP/UQCRC_Complex"/>
</dbReference>
<protein>
    <submittedName>
        <fullName evidence="5">Proteinase</fullName>
    </submittedName>
</protein>
<reference evidence="5 6" key="1">
    <citation type="submission" date="2022-12" db="EMBL/GenBank/DDBJ databases">
        <title>Polyphasic characterization of Geotalea uranireducens NIT-SL11 newly isolated from a complex of sewage sludge and microbially reduced graphene oxide.</title>
        <authorList>
            <person name="Xie L."/>
            <person name="Yoshida N."/>
            <person name="Meng L."/>
        </authorList>
    </citation>
    <scope>NUCLEOTIDE SEQUENCE [LARGE SCALE GENOMIC DNA]</scope>
    <source>
        <strain evidence="5 6">NIT-SL11</strain>
    </source>
</reference>
<comment type="similarity">
    <text evidence="1">Belongs to the peptidase M16 family.</text>
</comment>
<gene>
    <name evidence="5" type="ORF">GURASL_03910</name>
</gene>
<dbReference type="InterPro" id="IPR011765">
    <property type="entry name" value="Pept_M16_N"/>
</dbReference>
<feature type="chain" id="PRO_5046647555" evidence="2">
    <location>
        <begin position="28"/>
        <end position="887"/>
    </location>
</feature>
<sequence>MRRHADRCGSALLAVLLVLFLVAAASADEVVRSTLGNGLRVVIVRNTLAPAVTTQLNYLVGSDEAPVGFPGTAHALEHMMFRGSPGLSADQLATLIAAMGGDFNADTQQTITQYFFTVPAEALETALHVEAVRMRAILGTERLWRKERGAIEQEVVQDLSDPEYRLSIKILAHLFAGTPYAHDALGTRPSFDRTSAAMLRRFHRDWYAPNNAILVIVGNVDPAATLTTVKRLFGSIAGRPLPTRAPCELRPLKPGSFDGTSDLPYGLAVVAYRLPGYDSPDYAPGQILADILASERGKIYGLVPDGKALFAGFSANPLPHAGVGYAMAAFPQGGDGTRLIAELKGIVATYLKEGFPAELVEAAKRHEAAQAEFQKNSLTGLADAWSQALAVEGRNSPDDDRLAIARVSVADVNRVAREYLQNDTALTAVLTPQPAGTPIAGGKSRGRESFTPRQARAVRLPPWARQITKLPGPPPAPPAPADFTLANGLRLLVVPTTISNSVTFIGQVKNNPDLETAPGKEGTADLLDGLFSYGTTTLDRLAFQKALDDIAAEAEIGTSFSLQVLADYSERGIALLADNLLHPVLPEPAFSIVRRETAASLAGELKSPGYLAQRALREALFPAHDPALRQATPDTVNRLTLADVRNYYQTVFRPDMTTIVAIGAITPEKAKSLVERYFGDWRAAGPPPQTDLPAVPANRVATVSVPDPGRVQDEVTMAETLGLRRTDPDYYPLQVGLHVLSGGFYATRLYRELRERTGLVYTVEAFLEAGKNRSLFGVVYGCDPRNAERAKLIVQRVISDLQRQPVTAAELEQAKTLLLRQIPLAQADTGQIAMGLLERVEQGLPLDEPTVAARRYLAISAQKVRTAFARWLRPRGFAQVRRGPASR</sequence>
<evidence type="ECO:0000313" key="6">
    <source>
        <dbReference type="Proteomes" id="UP001317705"/>
    </source>
</evidence>
<keyword evidence="6" id="KW-1185">Reference proteome</keyword>
<dbReference type="InterPro" id="IPR011249">
    <property type="entry name" value="Metalloenz_LuxS/M16"/>
</dbReference>
<dbReference type="PANTHER" id="PTHR11851">
    <property type="entry name" value="METALLOPROTEASE"/>
    <property type="match status" value="1"/>
</dbReference>
<evidence type="ECO:0000313" key="5">
    <source>
        <dbReference type="EMBL" id="BDV41468.1"/>
    </source>
</evidence>
<dbReference type="Proteomes" id="UP001317705">
    <property type="component" value="Chromosome"/>
</dbReference>
<name>A0ABN6VMP9_9BACT</name>
<feature type="domain" description="Peptidase M16 C-terminal" evidence="4">
    <location>
        <begin position="195"/>
        <end position="365"/>
    </location>
</feature>
<evidence type="ECO:0000256" key="2">
    <source>
        <dbReference type="SAM" id="SignalP"/>
    </source>
</evidence>
<dbReference type="PANTHER" id="PTHR11851:SF49">
    <property type="entry name" value="MITOCHONDRIAL-PROCESSING PEPTIDASE SUBUNIT ALPHA"/>
    <property type="match status" value="1"/>
</dbReference>
<dbReference type="EMBL" id="AP027151">
    <property type="protein sequence ID" value="BDV41468.1"/>
    <property type="molecule type" value="Genomic_DNA"/>
</dbReference>
<accession>A0ABN6VMP9</accession>
<dbReference type="Pfam" id="PF05193">
    <property type="entry name" value="Peptidase_M16_C"/>
    <property type="match status" value="2"/>
</dbReference>
<evidence type="ECO:0000259" key="4">
    <source>
        <dbReference type="Pfam" id="PF05193"/>
    </source>
</evidence>
<feature type="domain" description="Peptidase M16 N-terminal" evidence="3">
    <location>
        <begin position="40"/>
        <end position="186"/>
    </location>
</feature>
<dbReference type="InterPro" id="IPR007863">
    <property type="entry name" value="Peptidase_M16_C"/>
</dbReference>
<feature type="signal peptide" evidence="2">
    <location>
        <begin position="1"/>
        <end position="27"/>
    </location>
</feature>
<evidence type="ECO:0000256" key="1">
    <source>
        <dbReference type="ARBA" id="ARBA00007261"/>
    </source>
</evidence>
<dbReference type="RefSeq" id="WP_282001455.1">
    <property type="nucleotide sequence ID" value="NZ_AP027151.1"/>
</dbReference>
<organism evidence="5 6">
    <name type="scientific">Geotalea uraniireducens</name>
    <dbReference type="NCBI Taxonomy" id="351604"/>
    <lineage>
        <taxon>Bacteria</taxon>
        <taxon>Pseudomonadati</taxon>
        <taxon>Thermodesulfobacteriota</taxon>
        <taxon>Desulfuromonadia</taxon>
        <taxon>Geobacterales</taxon>
        <taxon>Geobacteraceae</taxon>
        <taxon>Geotalea</taxon>
    </lineage>
</organism>
<dbReference type="Gene3D" id="3.30.830.10">
    <property type="entry name" value="Metalloenzyme, LuxS/M16 peptidase-like"/>
    <property type="match status" value="4"/>
</dbReference>
<evidence type="ECO:0000259" key="3">
    <source>
        <dbReference type="Pfam" id="PF00675"/>
    </source>
</evidence>
<proteinExistence type="inferred from homology"/>
<dbReference type="SUPFAM" id="SSF63411">
    <property type="entry name" value="LuxS/MPP-like metallohydrolase"/>
    <property type="match status" value="4"/>
</dbReference>
<keyword evidence="2" id="KW-0732">Signal</keyword>
<dbReference type="Pfam" id="PF00675">
    <property type="entry name" value="Peptidase_M16"/>
    <property type="match status" value="1"/>
</dbReference>
<feature type="domain" description="Peptidase M16 C-terminal" evidence="4">
    <location>
        <begin position="639"/>
        <end position="818"/>
    </location>
</feature>